<keyword evidence="3 6" id="KW-0067">ATP-binding</keyword>
<dbReference type="PROSITE" id="PS50893">
    <property type="entry name" value="ABC_TRANSPORTER_2"/>
    <property type="match status" value="1"/>
</dbReference>
<dbReference type="PANTHER" id="PTHR24220:SF86">
    <property type="entry name" value="ABC TRANSPORTER ABCH.1"/>
    <property type="match status" value="1"/>
</dbReference>
<evidence type="ECO:0000256" key="2">
    <source>
        <dbReference type="ARBA" id="ARBA00022741"/>
    </source>
</evidence>
<feature type="domain" description="ABC transporter" evidence="5">
    <location>
        <begin position="5"/>
        <end position="245"/>
    </location>
</feature>
<reference evidence="7" key="1">
    <citation type="journal article" date="2019" name="Int. J. Syst. Evol. Microbiol.">
        <title>The Global Catalogue of Microorganisms (GCM) 10K type strain sequencing project: providing services to taxonomists for standard genome sequencing and annotation.</title>
        <authorList>
            <consortium name="The Broad Institute Genomics Platform"/>
            <consortium name="The Broad Institute Genome Sequencing Center for Infectious Disease"/>
            <person name="Wu L."/>
            <person name="Ma J."/>
        </authorList>
    </citation>
    <scope>NUCLEOTIDE SEQUENCE [LARGE SCALE GENOMIC DNA]</scope>
    <source>
        <strain evidence="7">ZS-35-S2</strain>
    </source>
</reference>
<keyword evidence="7" id="KW-1185">Reference proteome</keyword>
<protein>
    <submittedName>
        <fullName evidence="6">ABC transporter ATP-binding protein</fullName>
    </submittedName>
</protein>
<dbReference type="Gene3D" id="3.40.50.300">
    <property type="entry name" value="P-loop containing nucleotide triphosphate hydrolases"/>
    <property type="match status" value="1"/>
</dbReference>
<dbReference type="SUPFAM" id="SSF52540">
    <property type="entry name" value="P-loop containing nucleoside triphosphate hydrolases"/>
    <property type="match status" value="1"/>
</dbReference>
<dbReference type="InterPro" id="IPR017871">
    <property type="entry name" value="ABC_transporter-like_CS"/>
</dbReference>
<dbReference type="Proteomes" id="UP001596203">
    <property type="component" value="Unassembled WGS sequence"/>
</dbReference>
<name>A0ABW1K373_9ACTN</name>
<dbReference type="SMART" id="SM00382">
    <property type="entry name" value="AAA"/>
    <property type="match status" value="1"/>
</dbReference>
<feature type="region of interest" description="Disordered" evidence="4">
    <location>
        <begin position="220"/>
        <end position="276"/>
    </location>
</feature>
<dbReference type="PROSITE" id="PS00211">
    <property type="entry name" value="ABC_TRANSPORTER_1"/>
    <property type="match status" value="1"/>
</dbReference>
<keyword evidence="2" id="KW-0547">Nucleotide-binding</keyword>
<dbReference type="InterPro" id="IPR015854">
    <property type="entry name" value="ABC_transpr_LolD-like"/>
</dbReference>
<dbReference type="PANTHER" id="PTHR24220">
    <property type="entry name" value="IMPORT ATP-BINDING PROTEIN"/>
    <property type="match status" value="1"/>
</dbReference>
<dbReference type="InterPro" id="IPR003593">
    <property type="entry name" value="AAA+_ATPase"/>
</dbReference>
<comment type="caution">
    <text evidence="6">The sequence shown here is derived from an EMBL/GenBank/DDBJ whole genome shotgun (WGS) entry which is preliminary data.</text>
</comment>
<evidence type="ECO:0000256" key="3">
    <source>
        <dbReference type="ARBA" id="ARBA00022840"/>
    </source>
</evidence>
<feature type="compositionally biased region" description="Pro residues" evidence="4">
    <location>
        <begin position="233"/>
        <end position="243"/>
    </location>
</feature>
<evidence type="ECO:0000256" key="4">
    <source>
        <dbReference type="SAM" id="MobiDB-lite"/>
    </source>
</evidence>
<proteinExistence type="predicted"/>
<dbReference type="EMBL" id="JBHSPR010000007">
    <property type="protein sequence ID" value="MFC6016199.1"/>
    <property type="molecule type" value="Genomic_DNA"/>
</dbReference>
<gene>
    <name evidence="6" type="ORF">ACFP2T_08320</name>
</gene>
<dbReference type="RefSeq" id="WP_377419355.1">
    <property type="nucleotide sequence ID" value="NZ_JBHSPR010000007.1"/>
</dbReference>
<dbReference type="GO" id="GO:0005524">
    <property type="term" value="F:ATP binding"/>
    <property type="evidence" value="ECO:0007669"/>
    <property type="project" value="UniProtKB-KW"/>
</dbReference>
<dbReference type="Pfam" id="PF00005">
    <property type="entry name" value="ABC_tran"/>
    <property type="match status" value="1"/>
</dbReference>
<dbReference type="CDD" id="cd03255">
    <property type="entry name" value="ABC_MJ0796_LolCDE_FtsE"/>
    <property type="match status" value="1"/>
</dbReference>
<evidence type="ECO:0000256" key="1">
    <source>
        <dbReference type="ARBA" id="ARBA00022448"/>
    </source>
</evidence>
<sequence length="276" mass="29447">MTALLELSGITKTLKGQQAPRTILDGVDLTVDSGESVAILGRSGSGKSTLLSLIGLFDRPDSGRYLLGGRDISRVAERRAAGLRSAEFGFVFQRFFLLKHLTAAQNVAMALVNGQGWLPRRKRRARTLAALDQVGIAHLAKHRPARLSGGEQQRVAVARALVREPRLLLADEPTGALDTETGNLVIEVMRAATDRGCGLILVTHDWDHANKMQRVLRLSDGTLNPAIDTRGTPPQPEPEPDVAPAPVSGTESDGTGGPPSADRAGRGDAGLDGMFW</sequence>
<accession>A0ABW1K373</accession>
<keyword evidence="1" id="KW-0813">Transport</keyword>
<dbReference type="InterPro" id="IPR017911">
    <property type="entry name" value="MacB-like_ATP-bd"/>
</dbReference>
<evidence type="ECO:0000259" key="5">
    <source>
        <dbReference type="PROSITE" id="PS50893"/>
    </source>
</evidence>
<evidence type="ECO:0000313" key="6">
    <source>
        <dbReference type="EMBL" id="MFC6016199.1"/>
    </source>
</evidence>
<evidence type="ECO:0000313" key="7">
    <source>
        <dbReference type="Proteomes" id="UP001596203"/>
    </source>
</evidence>
<organism evidence="6 7">
    <name type="scientific">Plantactinospora solaniradicis</name>
    <dbReference type="NCBI Taxonomy" id="1723736"/>
    <lineage>
        <taxon>Bacteria</taxon>
        <taxon>Bacillati</taxon>
        <taxon>Actinomycetota</taxon>
        <taxon>Actinomycetes</taxon>
        <taxon>Micromonosporales</taxon>
        <taxon>Micromonosporaceae</taxon>
        <taxon>Plantactinospora</taxon>
    </lineage>
</organism>
<dbReference type="InterPro" id="IPR003439">
    <property type="entry name" value="ABC_transporter-like_ATP-bd"/>
</dbReference>
<dbReference type="InterPro" id="IPR027417">
    <property type="entry name" value="P-loop_NTPase"/>
</dbReference>